<sequence>MPYTAPSLTAQLETQSSSHHHQHHDHNNNNNNNNNNSHKNTSPDYNPSVGRQQHLPRSYYSTAYVRKHRRSPSAPKPPPAKEDQAIARRGRDLDPYASLRQSPPPRSNAAIPPGTVISPPESCNGSSDEESPSSAGAGVGAEDDDRRNGIKLAELQAAVRSIEQRHESSPERAPSGDDASSSGFLPPTSPPPPPPPLQELQSRHTTFSSPHTPPLSKEARKISHSRSSTEGSIMKSADEIAVSSPEETDRDDEPKPAMVRKKSGELVRPALRPPSARRRPSSMPGTPTYAKAVHFDSHLEHIRHFMQLDKPLAVSAETSPVEDYAPECEFPFEKDEPQFEWDLRLANWPHDLAARAHQPVRLERLFLSSDKNTLVGVIAVANLSFHKHVVSRFTFDFWKTVSEVTAEFSHDVRRKQAHDGYDRFSFNIKLADQTNLEEKTLFLCIRYQVDGQEFWDNNNSMNYQVDFCRVPKVKPNMAVAPLPTSSSSLGLRKNHHGNRPLPRSKTSLGIVTLPRESKKKAEPSFDGFSPLDSLDDCLTFGRPSNRTSKRPPIPLAQRHVVPVDYQNNNDDHDDVDADDDDDHHVPKPRENPSRPAFGNRYDFGASLTAAMQTKTTSDRTTLTARAKSSKPAPSQLNSPAAEKKQTDRLVIDKPLPTADITRQTSSPESSRPHTLVSGKPQHESSTYKELVDKYCFYGSSRQDTKSKATDDSITTPSSSADSPSRSPSPQTHRSVSAGARSSSTSPSRVAHGYPYHQPLHAAPAAIRG</sequence>
<protein>
    <recommendedName>
        <fullName evidence="2">CBM21 domain-containing protein</fullName>
    </recommendedName>
</protein>
<dbReference type="PROSITE" id="PS51159">
    <property type="entry name" value="CBM21"/>
    <property type="match status" value="1"/>
</dbReference>
<evidence type="ECO:0000313" key="4">
    <source>
        <dbReference type="Proteomes" id="UP000184188"/>
    </source>
</evidence>
<dbReference type="GO" id="GO:0008157">
    <property type="term" value="F:protein phosphatase 1 binding"/>
    <property type="evidence" value="ECO:0007669"/>
    <property type="project" value="TreeGrafter"/>
</dbReference>
<feature type="region of interest" description="Disordered" evidence="1">
    <location>
        <begin position="699"/>
        <end position="768"/>
    </location>
</feature>
<evidence type="ECO:0000259" key="2">
    <source>
        <dbReference type="PROSITE" id="PS51159"/>
    </source>
</evidence>
<feature type="compositionally biased region" description="Polar residues" evidence="1">
    <location>
        <begin position="42"/>
        <end position="51"/>
    </location>
</feature>
<dbReference type="InterPro" id="IPR038175">
    <property type="entry name" value="CBM21_dom_sf"/>
</dbReference>
<dbReference type="GeneID" id="34612238"/>
<organism evidence="3 4">
    <name type="scientific">Penicilliopsis zonata CBS 506.65</name>
    <dbReference type="NCBI Taxonomy" id="1073090"/>
    <lineage>
        <taxon>Eukaryota</taxon>
        <taxon>Fungi</taxon>
        <taxon>Dikarya</taxon>
        <taxon>Ascomycota</taxon>
        <taxon>Pezizomycotina</taxon>
        <taxon>Eurotiomycetes</taxon>
        <taxon>Eurotiomycetidae</taxon>
        <taxon>Eurotiales</taxon>
        <taxon>Aspergillaceae</taxon>
        <taxon>Penicilliopsis</taxon>
    </lineage>
</organism>
<dbReference type="Proteomes" id="UP000184188">
    <property type="component" value="Unassembled WGS sequence"/>
</dbReference>
<feature type="compositionally biased region" description="Pro residues" evidence="1">
    <location>
        <begin position="187"/>
        <end position="197"/>
    </location>
</feature>
<feature type="domain" description="CBM21" evidence="2">
    <location>
        <begin position="352"/>
        <end position="466"/>
    </location>
</feature>
<accession>A0A1L9SJH6</accession>
<dbReference type="InterPro" id="IPR050782">
    <property type="entry name" value="PP1_regulatory_subunit_3"/>
</dbReference>
<feature type="compositionally biased region" description="Basic and acidic residues" evidence="1">
    <location>
        <begin position="79"/>
        <end position="94"/>
    </location>
</feature>
<feature type="compositionally biased region" description="Low complexity" evidence="1">
    <location>
        <begin position="28"/>
        <end position="40"/>
    </location>
</feature>
<dbReference type="RefSeq" id="XP_022581771.1">
    <property type="nucleotide sequence ID" value="XM_022725773.1"/>
</dbReference>
<name>A0A1L9SJH6_9EURO</name>
<dbReference type="GO" id="GO:0005979">
    <property type="term" value="P:regulation of glycogen biosynthetic process"/>
    <property type="evidence" value="ECO:0007669"/>
    <property type="project" value="TreeGrafter"/>
</dbReference>
<dbReference type="GO" id="GO:2001069">
    <property type="term" value="F:glycogen binding"/>
    <property type="evidence" value="ECO:0007669"/>
    <property type="project" value="TreeGrafter"/>
</dbReference>
<dbReference type="GO" id="GO:0000164">
    <property type="term" value="C:protein phosphatase type 1 complex"/>
    <property type="evidence" value="ECO:0007669"/>
    <property type="project" value="TreeGrafter"/>
</dbReference>
<feature type="region of interest" description="Disordered" evidence="1">
    <location>
        <begin position="1"/>
        <end position="289"/>
    </location>
</feature>
<feature type="region of interest" description="Disordered" evidence="1">
    <location>
        <begin position="483"/>
        <end position="527"/>
    </location>
</feature>
<gene>
    <name evidence="3" type="ORF">ASPZODRAFT_151778</name>
</gene>
<feature type="compositionally biased region" description="Low complexity" evidence="1">
    <location>
        <begin position="711"/>
        <end position="750"/>
    </location>
</feature>
<dbReference type="OrthoDB" id="1881at2759"/>
<keyword evidence="4" id="KW-1185">Reference proteome</keyword>
<dbReference type="PANTHER" id="PTHR12307:SF36">
    <property type="entry name" value="GLYCOGEN-BINDING SUBUNIT 76A"/>
    <property type="match status" value="1"/>
</dbReference>
<dbReference type="VEuPathDB" id="FungiDB:ASPZODRAFT_151778"/>
<feature type="compositionally biased region" description="Basic and acidic residues" evidence="1">
    <location>
        <begin position="582"/>
        <end position="592"/>
    </location>
</feature>
<feature type="compositionally biased region" description="Polar residues" evidence="1">
    <location>
        <begin position="609"/>
        <end position="623"/>
    </location>
</feature>
<dbReference type="Pfam" id="PF03370">
    <property type="entry name" value="CBM_21"/>
    <property type="match status" value="1"/>
</dbReference>
<reference evidence="4" key="1">
    <citation type="journal article" date="2017" name="Genome Biol.">
        <title>Comparative genomics reveals high biological diversity and specific adaptations in the industrially and medically important fungal genus Aspergillus.</title>
        <authorList>
            <person name="de Vries R.P."/>
            <person name="Riley R."/>
            <person name="Wiebenga A."/>
            <person name="Aguilar-Osorio G."/>
            <person name="Amillis S."/>
            <person name="Uchima C.A."/>
            <person name="Anderluh G."/>
            <person name="Asadollahi M."/>
            <person name="Askin M."/>
            <person name="Barry K."/>
            <person name="Battaglia E."/>
            <person name="Bayram O."/>
            <person name="Benocci T."/>
            <person name="Braus-Stromeyer S.A."/>
            <person name="Caldana C."/>
            <person name="Canovas D."/>
            <person name="Cerqueira G.C."/>
            <person name="Chen F."/>
            <person name="Chen W."/>
            <person name="Choi C."/>
            <person name="Clum A."/>
            <person name="Dos Santos R.A."/>
            <person name="Damasio A.R."/>
            <person name="Diallinas G."/>
            <person name="Emri T."/>
            <person name="Fekete E."/>
            <person name="Flipphi M."/>
            <person name="Freyberg S."/>
            <person name="Gallo A."/>
            <person name="Gournas C."/>
            <person name="Habgood R."/>
            <person name="Hainaut M."/>
            <person name="Harispe M.L."/>
            <person name="Henrissat B."/>
            <person name="Hilden K.S."/>
            <person name="Hope R."/>
            <person name="Hossain A."/>
            <person name="Karabika E."/>
            <person name="Karaffa L."/>
            <person name="Karanyi Z."/>
            <person name="Krasevec N."/>
            <person name="Kuo A."/>
            <person name="Kusch H."/>
            <person name="LaButti K."/>
            <person name="Lagendijk E.L."/>
            <person name="Lapidus A."/>
            <person name="Levasseur A."/>
            <person name="Lindquist E."/>
            <person name="Lipzen A."/>
            <person name="Logrieco A.F."/>
            <person name="MacCabe A."/>
            <person name="Maekelae M.R."/>
            <person name="Malavazi I."/>
            <person name="Melin P."/>
            <person name="Meyer V."/>
            <person name="Mielnichuk N."/>
            <person name="Miskei M."/>
            <person name="Molnar A.P."/>
            <person name="Mule G."/>
            <person name="Ngan C.Y."/>
            <person name="Orejas M."/>
            <person name="Orosz E."/>
            <person name="Ouedraogo J.P."/>
            <person name="Overkamp K.M."/>
            <person name="Park H.-S."/>
            <person name="Perrone G."/>
            <person name="Piumi F."/>
            <person name="Punt P.J."/>
            <person name="Ram A.F."/>
            <person name="Ramon A."/>
            <person name="Rauscher S."/>
            <person name="Record E."/>
            <person name="Riano-Pachon D.M."/>
            <person name="Robert V."/>
            <person name="Roehrig J."/>
            <person name="Ruller R."/>
            <person name="Salamov A."/>
            <person name="Salih N.S."/>
            <person name="Samson R.A."/>
            <person name="Sandor E."/>
            <person name="Sanguinetti M."/>
            <person name="Schuetze T."/>
            <person name="Sepcic K."/>
            <person name="Shelest E."/>
            <person name="Sherlock G."/>
            <person name="Sophianopoulou V."/>
            <person name="Squina F.M."/>
            <person name="Sun H."/>
            <person name="Susca A."/>
            <person name="Todd R.B."/>
            <person name="Tsang A."/>
            <person name="Unkles S.E."/>
            <person name="van de Wiele N."/>
            <person name="van Rossen-Uffink D."/>
            <person name="Oliveira J.V."/>
            <person name="Vesth T.C."/>
            <person name="Visser J."/>
            <person name="Yu J.-H."/>
            <person name="Zhou M."/>
            <person name="Andersen M.R."/>
            <person name="Archer D.B."/>
            <person name="Baker S.E."/>
            <person name="Benoit I."/>
            <person name="Brakhage A.A."/>
            <person name="Braus G.H."/>
            <person name="Fischer R."/>
            <person name="Frisvad J.C."/>
            <person name="Goldman G.H."/>
            <person name="Houbraken J."/>
            <person name="Oakley B."/>
            <person name="Pocsi I."/>
            <person name="Scazzocchio C."/>
            <person name="Seiboth B."/>
            <person name="vanKuyk P.A."/>
            <person name="Wortman J."/>
            <person name="Dyer P.S."/>
            <person name="Grigoriev I.V."/>
        </authorList>
    </citation>
    <scope>NUCLEOTIDE SEQUENCE [LARGE SCALE GENOMIC DNA]</scope>
    <source>
        <strain evidence="4">CBS 506.65</strain>
    </source>
</reference>
<feature type="compositionally biased region" description="Basic and acidic residues" evidence="1">
    <location>
        <begin position="641"/>
        <end position="651"/>
    </location>
</feature>
<dbReference type="AlphaFoldDB" id="A0A1L9SJH6"/>
<feature type="compositionally biased region" description="Polar residues" evidence="1">
    <location>
        <begin position="1"/>
        <end position="15"/>
    </location>
</feature>
<feature type="region of interest" description="Disordered" evidence="1">
    <location>
        <begin position="539"/>
        <end position="684"/>
    </location>
</feature>
<dbReference type="Gene3D" id="2.60.40.2440">
    <property type="entry name" value="Carbohydrate binding type-21 domain"/>
    <property type="match status" value="1"/>
</dbReference>
<dbReference type="InterPro" id="IPR005036">
    <property type="entry name" value="CBM21_dom"/>
</dbReference>
<feature type="compositionally biased region" description="Polar residues" evidence="1">
    <location>
        <begin position="199"/>
        <end position="210"/>
    </location>
</feature>
<feature type="compositionally biased region" description="Acidic residues" evidence="1">
    <location>
        <begin position="571"/>
        <end position="581"/>
    </location>
</feature>
<dbReference type="PANTHER" id="PTHR12307">
    <property type="entry name" value="PROTEIN PHOSPHATASE 1 REGULATORY SUBUNIT"/>
    <property type="match status" value="1"/>
</dbReference>
<feature type="compositionally biased region" description="Polar residues" evidence="1">
    <location>
        <begin position="660"/>
        <end position="669"/>
    </location>
</feature>
<dbReference type="STRING" id="1073090.A0A1L9SJH6"/>
<proteinExistence type="predicted"/>
<evidence type="ECO:0000256" key="1">
    <source>
        <dbReference type="SAM" id="MobiDB-lite"/>
    </source>
</evidence>
<evidence type="ECO:0000313" key="3">
    <source>
        <dbReference type="EMBL" id="OJJ47261.1"/>
    </source>
</evidence>
<dbReference type="EMBL" id="KV878341">
    <property type="protein sequence ID" value="OJJ47261.1"/>
    <property type="molecule type" value="Genomic_DNA"/>
</dbReference>